<name>A0A8C6UK74_9GOBI</name>
<keyword evidence="9" id="KW-1185">Reference proteome</keyword>
<keyword evidence="5" id="KW-0325">Glycoprotein</keyword>
<keyword evidence="4" id="KW-0970">Cilium biogenesis/degradation</keyword>
<dbReference type="PANTHER" id="PTHR14611">
    <property type="entry name" value="TECTONIC FAMILY MEMBER"/>
    <property type="match status" value="1"/>
</dbReference>
<feature type="domain" description="Tectonic-1-3" evidence="6">
    <location>
        <begin position="389"/>
        <end position="539"/>
    </location>
</feature>
<evidence type="ECO:0000256" key="1">
    <source>
        <dbReference type="ARBA" id="ARBA00007633"/>
    </source>
</evidence>
<comment type="subunit">
    <text evidence="2">Part of the tectonic-like complex (also named B9 complex).</text>
</comment>
<evidence type="ECO:0000256" key="5">
    <source>
        <dbReference type="ARBA" id="ARBA00023180"/>
    </source>
</evidence>
<evidence type="ECO:0000256" key="2">
    <source>
        <dbReference type="ARBA" id="ARBA00011495"/>
    </source>
</evidence>
<dbReference type="Proteomes" id="UP000694523">
    <property type="component" value="Unplaced"/>
</dbReference>
<dbReference type="InterPro" id="IPR057724">
    <property type="entry name" value="TCTN1-3_N"/>
</dbReference>
<reference evidence="8" key="1">
    <citation type="submission" date="2025-08" db="UniProtKB">
        <authorList>
            <consortium name="Ensembl"/>
        </authorList>
    </citation>
    <scope>IDENTIFICATION</scope>
</reference>
<protein>
    <recommendedName>
        <fullName evidence="10">Tectonic domain-containing protein</fullName>
    </recommendedName>
</protein>
<dbReference type="Ensembl" id="ENSNMLT00000040730.1">
    <property type="protein sequence ID" value="ENSNMLP00000036561.1"/>
    <property type="gene ID" value="ENSNMLG00000022669.1"/>
</dbReference>
<dbReference type="GO" id="GO:0060271">
    <property type="term" value="P:cilium assembly"/>
    <property type="evidence" value="ECO:0007669"/>
    <property type="project" value="TreeGrafter"/>
</dbReference>
<dbReference type="Pfam" id="PF25752">
    <property type="entry name" value="DUF1619_N"/>
    <property type="match status" value="1"/>
</dbReference>
<keyword evidence="3" id="KW-0732">Signal</keyword>
<sequence length="600" mass="65314">MEYSFSRRVVCIFIVFYGQTIEEFTRSGAAVAQQTTTGSFNISVSSQTAPPDINVTTEDFTSSAPENGTVDDTSLRTTTVSTGTDDAPTVQPLITQGCLCDLTPDFCDIGCCCDTEDCGLANLSTVFTSCPQKAISGVCVEKWLMFRANVDSSRVTVTDSLFCIQPADKSVSITETVSNHPALRDSYHFAPSEPVQMTSTFTRDFYRVDDVILTYFSKTSARGLLRQSSPAVASALCTDRNPAKFLRSSTLSCSREVTLKSCTTDPALNAKSYVYDMNLIKRPILETDPVTDLLIPVSQSSDWPAPSKQNNSCNNVVKRVEFVIQYTEQGEILSAKANIVLDNAHSEQLFLQTHSMQFQMIAHTNPPSRELAPAVGLKPGTPVVGRYYDDVKPLTVIGMSQNGGCSSDPSTKKPILFGHNSISGCTFISSFKNCSVLRAQIYDALGGVAVPDLVAMNSGTQPSWTRVITEECLVGAEESCDSGCMLPHTLSVRLLSARQGLLQLPQNYILGVKYVFHCRTHKCPLGTPLALSTQVTFVDTTLNPEPPRGAAQPQWKFPFGFFSRGLDELDGHVLSNSGGSREIKWLLIMSTMLLVTGLVQ</sequence>
<evidence type="ECO:0008006" key="10">
    <source>
        <dbReference type="Google" id="ProtNLM"/>
    </source>
</evidence>
<evidence type="ECO:0000259" key="6">
    <source>
        <dbReference type="Pfam" id="PF07773"/>
    </source>
</evidence>
<dbReference type="GO" id="GO:0007224">
    <property type="term" value="P:smoothened signaling pathway"/>
    <property type="evidence" value="ECO:0007669"/>
    <property type="project" value="TreeGrafter"/>
</dbReference>
<feature type="domain" description="Tectonic-1-3" evidence="6">
    <location>
        <begin position="205"/>
        <end position="347"/>
    </location>
</feature>
<accession>A0A8C6UK74</accession>
<evidence type="ECO:0000259" key="7">
    <source>
        <dbReference type="Pfam" id="PF25752"/>
    </source>
</evidence>
<dbReference type="PANTHER" id="PTHR14611:SF4">
    <property type="entry name" value="TECTONIC-3"/>
    <property type="match status" value="1"/>
</dbReference>
<evidence type="ECO:0000313" key="9">
    <source>
        <dbReference type="Proteomes" id="UP000694523"/>
    </source>
</evidence>
<comment type="similarity">
    <text evidence="1">Belongs to the tectonic family.</text>
</comment>
<dbReference type="AlphaFoldDB" id="A0A8C6UK74"/>
<dbReference type="InterPro" id="IPR040354">
    <property type="entry name" value="TCTN1-3"/>
</dbReference>
<evidence type="ECO:0000313" key="8">
    <source>
        <dbReference type="Ensembl" id="ENSNMLP00000036561.1"/>
    </source>
</evidence>
<evidence type="ECO:0000256" key="3">
    <source>
        <dbReference type="ARBA" id="ARBA00022729"/>
    </source>
</evidence>
<reference evidence="8" key="2">
    <citation type="submission" date="2025-09" db="UniProtKB">
        <authorList>
            <consortium name="Ensembl"/>
        </authorList>
    </citation>
    <scope>IDENTIFICATION</scope>
</reference>
<feature type="domain" description="Tectonic-1-3 N-terminal" evidence="7">
    <location>
        <begin position="94"/>
        <end position="166"/>
    </location>
</feature>
<organism evidence="8 9">
    <name type="scientific">Neogobius melanostomus</name>
    <name type="common">round goby</name>
    <dbReference type="NCBI Taxonomy" id="47308"/>
    <lineage>
        <taxon>Eukaryota</taxon>
        <taxon>Metazoa</taxon>
        <taxon>Chordata</taxon>
        <taxon>Craniata</taxon>
        <taxon>Vertebrata</taxon>
        <taxon>Euteleostomi</taxon>
        <taxon>Actinopterygii</taxon>
        <taxon>Neopterygii</taxon>
        <taxon>Teleostei</taxon>
        <taxon>Neoteleostei</taxon>
        <taxon>Acanthomorphata</taxon>
        <taxon>Gobiaria</taxon>
        <taxon>Gobiiformes</taxon>
        <taxon>Gobioidei</taxon>
        <taxon>Gobiidae</taxon>
        <taxon>Benthophilinae</taxon>
        <taxon>Neogobiini</taxon>
        <taxon>Neogobius</taxon>
    </lineage>
</organism>
<proteinExistence type="inferred from homology"/>
<evidence type="ECO:0000256" key="4">
    <source>
        <dbReference type="ARBA" id="ARBA00022794"/>
    </source>
</evidence>
<dbReference type="Pfam" id="PF07773">
    <property type="entry name" value="TCTN_DUF1619"/>
    <property type="match status" value="2"/>
</dbReference>
<dbReference type="InterPro" id="IPR011677">
    <property type="entry name" value="TCTN1-3_dom"/>
</dbReference>